<accession>A0A1X7J1J0</accession>
<evidence type="ECO:0000313" key="4">
    <source>
        <dbReference type="EMBL" id="SMG21539.1"/>
    </source>
</evidence>
<keyword evidence="3" id="KW-0694">RNA-binding</keyword>
<dbReference type="PANTHER" id="PTHR21011">
    <property type="entry name" value="MITOCHONDRIAL 28S RIBOSOMAL PROTEIN S6"/>
    <property type="match status" value="1"/>
</dbReference>
<gene>
    <name evidence="3" type="primary">rpsF</name>
    <name evidence="4" type="ORF">SAMN06275492_10760</name>
</gene>
<dbReference type="AlphaFoldDB" id="A0A1X7J1J0"/>
<dbReference type="InterPro" id="IPR035980">
    <property type="entry name" value="Ribosomal_bS6_sf"/>
</dbReference>
<dbReference type="CDD" id="cd00473">
    <property type="entry name" value="bS6"/>
    <property type="match status" value="1"/>
</dbReference>
<dbReference type="PANTHER" id="PTHR21011:SF1">
    <property type="entry name" value="SMALL RIBOSOMAL SUBUNIT PROTEIN BS6M"/>
    <property type="match status" value="1"/>
</dbReference>
<dbReference type="EMBL" id="FXBB01000007">
    <property type="protein sequence ID" value="SMG21539.1"/>
    <property type="molecule type" value="Genomic_DNA"/>
</dbReference>
<dbReference type="HAMAP" id="MF_00360">
    <property type="entry name" value="Ribosomal_bS6"/>
    <property type="match status" value="1"/>
</dbReference>
<evidence type="ECO:0000256" key="3">
    <source>
        <dbReference type="HAMAP-Rule" id="MF_00360"/>
    </source>
</evidence>
<keyword evidence="3 4" id="KW-0689">Ribosomal protein</keyword>
<dbReference type="InterPro" id="IPR000529">
    <property type="entry name" value="Ribosomal_bS6"/>
</dbReference>
<evidence type="ECO:0000256" key="1">
    <source>
        <dbReference type="ARBA" id="ARBA00009512"/>
    </source>
</evidence>
<keyword evidence="3" id="KW-0687">Ribonucleoprotein</keyword>
<dbReference type="STRING" id="561720.SAMN06275492_10760"/>
<keyword evidence="5" id="KW-1185">Reference proteome</keyword>
<dbReference type="Gene3D" id="3.30.70.60">
    <property type="match status" value="1"/>
</dbReference>
<comment type="similarity">
    <text evidence="1 3">Belongs to the bacterial ribosomal protein bS6 family.</text>
</comment>
<name>A0A1X7J1J0_9BACT</name>
<dbReference type="RefSeq" id="WP_085544123.1">
    <property type="nucleotide sequence ID" value="NZ_FXBB01000007.1"/>
</dbReference>
<reference evidence="5" key="1">
    <citation type="submission" date="2017-04" db="EMBL/GenBank/DDBJ databases">
        <authorList>
            <person name="Varghese N."/>
            <person name="Submissions S."/>
        </authorList>
    </citation>
    <scope>NUCLEOTIDE SEQUENCE [LARGE SCALE GENOMIC DNA]</scope>
    <source>
        <strain evidence="5">USBA 82</strain>
    </source>
</reference>
<dbReference type="Pfam" id="PF01250">
    <property type="entry name" value="Ribosomal_S6"/>
    <property type="match status" value="1"/>
</dbReference>
<sequence length="94" mass="10898">MRPYEMMVLLEADLEDHSAELDGIKEVVARLGGTVDKVDIWGKRRLAYPIEKRTEGYYALTYFSLDPTQQKELTRLLSLRSGIVRNLVIRLDQE</sequence>
<dbReference type="GO" id="GO:0005737">
    <property type="term" value="C:cytoplasm"/>
    <property type="evidence" value="ECO:0007669"/>
    <property type="project" value="UniProtKB-ARBA"/>
</dbReference>
<dbReference type="Proteomes" id="UP000193355">
    <property type="component" value="Unassembled WGS sequence"/>
</dbReference>
<proteinExistence type="inferred from homology"/>
<protein>
    <recommendedName>
        <fullName evidence="2 3">Small ribosomal subunit protein bS6</fullName>
    </recommendedName>
</protein>
<dbReference type="OrthoDB" id="9812702at2"/>
<dbReference type="InterPro" id="IPR014717">
    <property type="entry name" value="Transl_elong_EF1B/ribsomal_bS6"/>
</dbReference>
<dbReference type="NCBIfam" id="TIGR00166">
    <property type="entry name" value="S6"/>
    <property type="match status" value="1"/>
</dbReference>
<dbReference type="GO" id="GO:1990904">
    <property type="term" value="C:ribonucleoprotein complex"/>
    <property type="evidence" value="ECO:0007669"/>
    <property type="project" value="UniProtKB-KW"/>
</dbReference>
<evidence type="ECO:0000313" key="5">
    <source>
        <dbReference type="Proteomes" id="UP000193355"/>
    </source>
</evidence>
<dbReference type="GO" id="GO:0006412">
    <property type="term" value="P:translation"/>
    <property type="evidence" value="ECO:0007669"/>
    <property type="project" value="UniProtKB-UniRule"/>
</dbReference>
<dbReference type="SUPFAM" id="SSF54995">
    <property type="entry name" value="Ribosomal protein S6"/>
    <property type="match status" value="1"/>
</dbReference>
<keyword evidence="3" id="KW-0699">rRNA-binding</keyword>
<comment type="function">
    <text evidence="3">Binds together with bS18 to 16S ribosomal RNA.</text>
</comment>
<dbReference type="GO" id="GO:0070181">
    <property type="term" value="F:small ribosomal subunit rRNA binding"/>
    <property type="evidence" value="ECO:0007669"/>
    <property type="project" value="TreeGrafter"/>
</dbReference>
<organism evidence="4 5">
    <name type="scientific">Dethiosulfovibrio salsuginis</name>
    <dbReference type="NCBI Taxonomy" id="561720"/>
    <lineage>
        <taxon>Bacteria</taxon>
        <taxon>Thermotogati</taxon>
        <taxon>Synergistota</taxon>
        <taxon>Synergistia</taxon>
        <taxon>Synergistales</taxon>
        <taxon>Dethiosulfovibrionaceae</taxon>
        <taxon>Dethiosulfovibrio</taxon>
    </lineage>
</organism>
<dbReference type="InterPro" id="IPR020814">
    <property type="entry name" value="Ribosomal_S6_plastid/chlpt"/>
</dbReference>
<dbReference type="GO" id="GO:0005840">
    <property type="term" value="C:ribosome"/>
    <property type="evidence" value="ECO:0007669"/>
    <property type="project" value="UniProtKB-KW"/>
</dbReference>
<dbReference type="GO" id="GO:0003735">
    <property type="term" value="F:structural constituent of ribosome"/>
    <property type="evidence" value="ECO:0007669"/>
    <property type="project" value="InterPro"/>
</dbReference>
<evidence type="ECO:0000256" key="2">
    <source>
        <dbReference type="ARBA" id="ARBA00035294"/>
    </source>
</evidence>